<dbReference type="AlphaFoldDB" id="A0A7Z0CGE6"/>
<name>A0A7Z0CGE6_9MICO</name>
<gene>
    <name evidence="1" type="ORF">BKA03_000440</name>
</gene>
<dbReference type="EMBL" id="JACBZO010000001">
    <property type="protein sequence ID" value="NYI40321.1"/>
    <property type="molecule type" value="Genomic_DNA"/>
</dbReference>
<protein>
    <submittedName>
        <fullName evidence="1">Uncharacterized protein</fullName>
    </submittedName>
</protein>
<reference evidence="1 2" key="1">
    <citation type="submission" date="2020-07" db="EMBL/GenBank/DDBJ databases">
        <title>Sequencing the genomes of 1000 actinobacteria strains.</title>
        <authorList>
            <person name="Klenk H.-P."/>
        </authorList>
    </citation>
    <scope>NUCLEOTIDE SEQUENCE [LARGE SCALE GENOMIC DNA]</scope>
    <source>
        <strain evidence="1 2">DSM 19970</strain>
    </source>
</reference>
<accession>A0A7Z0CGE6</accession>
<organism evidence="1 2">
    <name type="scientific">Demequina lutea</name>
    <dbReference type="NCBI Taxonomy" id="431489"/>
    <lineage>
        <taxon>Bacteria</taxon>
        <taxon>Bacillati</taxon>
        <taxon>Actinomycetota</taxon>
        <taxon>Actinomycetes</taxon>
        <taxon>Micrococcales</taxon>
        <taxon>Demequinaceae</taxon>
        <taxon>Demequina</taxon>
    </lineage>
</organism>
<sequence>MSITASRPARRETGFAVLAQARLETPECFATVRDPKILALPGPAWINRSVEVLVVVEGVAQLAA</sequence>
<proteinExistence type="predicted"/>
<comment type="caution">
    <text evidence="1">The sequence shown here is derived from an EMBL/GenBank/DDBJ whole genome shotgun (WGS) entry which is preliminary data.</text>
</comment>
<keyword evidence="2" id="KW-1185">Reference proteome</keyword>
<dbReference type="OrthoDB" id="52928at2"/>
<evidence type="ECO:0000313" key="1">
    <source>
        <dbReference type="EMBL" id="NYI40321.1"/>
    </source>
</evidence>
<dbReference type="Proteomes" id="UP000547973">
    <property type="component" value="Unassembled WGS sequence"/>
</dbReference>
<evidence type="ECO:0000313" key="2">
    <source>
        <dbReference type="Proteomes" id="UP000547973"/>
    </source>
</evidence>